<dbReference type="OrthoDB" id="9771666at2"/>
<dbReference type="InterPro" id="IPR032710">
    <property type="entry name" value="NTF2-like_dom_sf"/>
</dbReference>
<dbReference type="InterPro" id="IPR037401">
    <property type="entry name" value="SnoaL-like"/>
</dbReference>
<comment type="caution">
    <text evidence="2">The sequence shown here is derived from an EMBL/GenBank/DDBJ whole genome shotgun (WGS) entry which is preliminary data.</text>
</comment>
<organism evidence="2 3">
    <name type="scientific">Sphingobium fluviale</name>
    <dbReference type="NCBI Taxonomy" id="2506423"/>
    <lineage>
        <taxon>Bacteria</taxon>
        <taxon>Pseudomonadati</taxon>
        <taxon>Pseudomonadota</taxon>
        <taxon>Alphaproteobacteria</taxon>
        <taxon>Sphingomonadales</taxon>
        <taxon>Sphingomonadaceae</taxon>
        <taxon>Sphingobium</taxon>
    </lineage>
</organism>
<dbReference type="PANTHER" id="PTHR38436">
    <property type="entry name" value="POLYKETIDE CYCLASE SNOAL-LIKE DOMAIN"/>
    <property type="match status" value="1"/>
</dbReference>
<evidence type="ECO:0000313" key="3">
    <source>
        <dbReference type="Proteomes" id="UP000290958"/>
    </source>
</evidence>
<dbReference type="AlphaFoldDB" id="A0A4Q1KCU0"/>
<sequence length="175" mass="19498">MIDESELTEHQKVMLDVWHRHGHAEFGTRDPDAAIATMNDNPYIWAGGIGQLTVGRDAVHQFYSNDMCPNVPDDIALQPVGTIISKNRIIDEFIFTFTHSIDMPWLLPSVAPTGRKVEMAMCVMVGFEGDRISFEHLWWDQGGLLRQIGVIDHPALAHGASAVPDLRQLIAADKV</sequence>
<dbReference type="Pfam" id="PF12680">
    <property type="entry name" value="SnoaL_2"/>
    <property type="match status" value="1"/>
</dbReference>
<gene>
    <name evidence="2" type="ORF">EQG66_14945</name>
</gene>
<evidence type="ECO:0000313" key="2">
    <source>
        <dbReference type="EMBL" id="RXR24725.1"/>
    </source>
</evidence>
<feature type="domain" description="SnoaL-like" evidence="1">
    <location>
        <begin position="24"/>
        <end position="133"/>
    </location>
</feature>
<keyword evidence="3" id="KW-1185">Reference proteome</keyword>
<protein>
    <recommendedName>
        <fullName evidence="1">SnoaL-like domain-containing protein</fullName>
    </recommendedName>
</protein>
<dbReference type="GO" id="GO:0030638">
    <property type="term" value="P:polyketide metabolic process"/>
    <property type="evidence" value="ECO:0007669"/>
    <property type="project" value="InterPro"/>
</dbReference>
<reference evidence="3" key="1">
    <citation type="submission" date="2019-01" db="EMBL/GenBank/DDBJ databases">
        <title>Cytophagaceae bacterium strain CAR-16.</title>
        <authorList>
            <person name="Chen W.-M."/>
        </authorList>
    </citation>
    <scope>NUCLEOTIDE SEQUENCE [LARGE SCALE GENOMIC DNA]</scope>
    <source>
        <strain evidence="3">CHR27</strain>
    </source>
</reference>
<dbReference type="InterPro" id="IPR009959">
    <property type="entry name" value="Cyclase_SnoaL-like"/>
</dbReference>
<evidence type="ECO:0000259" key="1">
    <source>
        <dbReference type="Pfam" id="PF12680"/>
    </source>
</evidence>
<dbReference type="SUPFAM" id="SSF54427">
    <property type="entry name" value="NTF2-like"/>
    <property type="match status" value="1"/>
</dbReference>
<proteinExistence type="predicted"/>
<dbReference type="Gene3D" id="3.10.450.50">
    <property type="match status" value="1"/>
</dbReference>
<dbReference type="PANTHER" id="PTHR38436:SF3">
    <property type="entry name" value="CARBOXYMETHYLENEBUTENOLIDASE-RELATED"/>
    <property type="match status" value="1"/>
</dbReference>
<dbReference type="RefSeq" id="WP_129405304.1">
    <property type="nucleotide sequence ID" value="NZ_SBKP01000027.1"/>
</dbReference>
<dbReference type="Proteomes" id="UP000290958">
    <property type="component" value="Unassembled WGS sequence"/>
</dbReference>
<accession>A0A4Q1KCU0</accession>
<name>A0A4Q1KCU0_9SPHN</name>
<dbReference type="EMBL" id="SBKP01000027">
    <property type="protein sequence ID" value="RXR24725.1"/>
    <property type="molecule type" value="Genomic_DNA"/>
</dbReference>